<keyword evidence="1" id="KW-1133">Transmembrane helix</keyword>
<dbReference type="EMBL" id="FXXC01000001">
    <property type="protein sequence ID" value="SMR93337.1"/>
    <property type="molecule type" value="Genomic_DNA"/>
</dbReference>
<gene>
    <name evidence="3" type="ORF">SAMN05216240_1505</name>
</gene>
<dbReference type="InterPro" id="IPR052710">
    <property type="entry name" value="CAAX_protease"/>
</dbReference>
<keyword evidence="1" id="KW-0812">Transmembrane</keyword>
<accession>A0ABY1S8T1</accession>
<reference evidence="3 4" key="1">
    <citation type="submission" date="2017-05" db="EMBL/GenBank/DDBJ databases">
        <authorList>
            <person name="Varghese N."/>
            <person name="Submissions S."/>
        </authorList>
    </citation>
    <scope>NUCLEOTIDE SEQUENCE [LARGE SCALE GENOMIC DNA]</scope>
    <source>
        <strain evidence="3 4">MACB1020</strain>
    </source>
</reference>
<dbReference type="PANTHER" id="PTHR36435">
    <property type="entry name" value="SLR1288 PROTEIN"/>
    <property type="match status" value="1"/>
</dbReference>
<dbReference type="RefSeq" id="WP_015908019.1">
    <property type="nucleotide sequence ID" value="NZ_FUZJ01000001.1"/>
</dbReference>
<evidence type="ECO:0000256" key="1">
    <source>
        <dbReference type="SAM" id="Phobius"/>
    </source>
</evidence>
<protein>
    <recommendedName>
        <fullName evidence="2">CAAX prenyl protease 2/Lysostaphin resistance protein A-like domain-containing protein</fullName>
    </recommendedName>
</protein>
<feature type="transmembrane region" description="Helical" evidence="1">
    <location>
        <begin position="28"/>
        <end position="52"/>
    </location>
</feature>
<name>A0ABY1S8T1_CALBS</name>
<dbReference type="InterPro" id="IPR003675">
    <property type="entry name" value="Rce1/LyrA-like_dom"/>
</dbReference>
<keyword evidence="1" id="KW-0472">Membrane</keyword>
<sequence>MKKVKNNIVKNIITNMVCNLKNKKEKILYLYLEISALIFVPTIVYLAWLLLYCAIMDKSYVSYVEYSSLKELLLQYSIPFTICFGLFPLLFMVLIKKKKINELNLTIKNNKWYYFTLIVSLLVASFVFFLASKNTDMNTFREVITHNFFVSLTEELLTRGIILNELLGVFNPFTSIVLDGLVFGFILHCGGDMTINTLVRFPIGLILSFISYKTKSIHSCIILHWTYNVGVELLGL</sequence>
<dbReference type="Proteomes" id="UP000196803">
    <property type="component" value="Unassembled WGS sequence"/>
</dbReference>
<organism evidence="3 4">
    <name type="scientific">Caldicellulosiruptor bescii</name>
    <name type="common">Anaerocellum thermophilum</name>
    <dbReference type="NCBI Taxonomy" id="31899"/>
    <lineage>
        <taxon>Bacteria</taxon>
        <taxon>Bacillati</taxon>
        <taxon>Bacillota</taxon>
        <taxon>Bacillota incertae sedis</taxon>
        <taxon>Caldicellulosiruptorales</taxon>
        <taxon>Caldicellulosiruptoraceae</taxon>
        <taxon>Caldicellulosiruptor</taxon>
    </lineage>
</organism>
<keyword evidence="4" id="KW-1185">Reference proteome</keyword>
<comment type="caution">
    <text evidence="3">The sequence shown here is derived from an EMBL/GenBank/DDBJ whole genome shotgun (WGS) entry which is preliminary data.</text>
</comment>
<dbReference type="PANTHER" id="PTHR36435:SF1">
    <property type="entry name" value="CAAX AMINO TERMINAL PROTEASE FAMILY PROTEIN"/>
    <property type="match status" value="1"/>
</dbReference>
<feature type="domain" description="CAAX prenyl protease 2/Lysostaphin resistance protein A-like" evidence="2">
    <location>
        <begin position="143"/>
        <end position="229"/>
    </location>
</feature>
<feature type="transmembrane region" description="Helical" evidence="1">
    <location>
        <begin position="72"/>
        <end position="91"/>
    </location>
</feature>
<feature type="transmembrane region" description="Helical" evidence="1">
    <location>
        <begin position="112"/>
        <end position="131"/>
    </location>
</feature>
<dbReference type="GeneID" id="31772932"/>
<evidence type="ECO:0000313" key="3">
    <source>
        <dbReference type="EMBL" id="SMR93337.1"/>
    </source>
</evidence>
<evidence type="ECO:0000259" key="2">
    <source>
        <dbReference type="Pfam" id="PF02517"/>
    </source>
</evidence>
<proteinExistence type="predicted"/>
<evidence type="ECO:0000313" key="4">
    <source>
        <dbReference type="Proteomes" id="UP000196803"/>
    </source>
</evidence>
<dbReference type="Pfam" id="PF02517">
    <property type="entry name" value="Rce1-like"/>
    <property type="match status" value="1"/>
</dbReference>